<accession>X1QSI9</accession>
<feature type="domain" description="Replication-associated protein ORF2/G2P" evidence="1">
    <location>
        <begin position="13"/>
        <end position="116"/>
    </location>
</feature>
<protein>
    <recommendedName>
        <fullName evidence="1">Replication-associated protein ORF2/G2P domain-containing protein</fullName>
    </recommendedName>
</protein>
<dbReference type="AlphaFoldDB" id="X1QSI9"/>
<organism evidence="2">
    <name type="scientific">marine sediment metagenome</name>
    <dbReference type="NCBI Taxonomy" id="412755"/>
    <lineage>
        <taxon>unclassified sequences</taxon>
        <taxon>metagenomes</taxon>
        <taxon>ecological metagenomes</taxon>
    </lineage>
</organism>
<dbReference type="InterPro" id="IPR056906">
    <property type="entry name" value="ORF2/G2P_dom"/>
</dbReference>
<dbReference type="EMBL" id="BARW01000985">
    <property type="protein sequence ID" value="GAI71502.1"/>
    <property type="molecule type" value="Genomic_DNA"/>
</dbReference>
<name>X1QSI9_9ZZZZ</name>
<dbReference type="Pfam" id="PF23343">
    <property type="entry name" value="REP_ORF2-G2P"/>
    <property type="match status" value="1"/>
</dbReference>
<sequence length="247" mass="27795">MVAEILAGRPLRLLTLTLRRIPGHTPRQSAARIVRAWKRFLASLRKAFPDFRYWKALEFTKAGTAHLHVACRGSYIPQRMLRALWLRASGSYIVHIEAIRGARHGAVEVAKYVVKSAQRLGQMNPPIRLTSHSRDWLPPDWNKDDAESRGLVFLFNESPPPCSGADPWQRLNISWEWCPDHPGRQLARCHSPPDPDVLEGMLTLGARASRNAAAYYCRILAPSRARGVPAQQLADEIDFLADPTSPL</sequence>
<gene>
    <name evidence="2" type="ORF">S12H4_03492</name>
</gene>
<reference evidence="2" key="1">
    <citation type="journal article" date="2014" name="Front. Microbiol.">
        <title>High frequency of phylogenetically diverse reductive dehalogenase-homologous genes in deep subseafloor sedimentary metagenomes.</title>
        <authorList>
            <person name="Kawai M."/>
            <person name="Futagami T."/>
            <person name="Toyoda A."/>
            <person name="Takaki Y."/>
            <person name="Nishi S."/>
            <person name="Hori S."/>
            <person name="Arai W."/>
            <person name="Tsubouchi T."/>
            <person name="Morono Y."/>
            <person name="Uchiyama I."/>
            <person name="Ito T."/>
            <person name="Fujiyama A."/>
            <person name="Inagaki F."/>
            <person name="Takami H."/>
        </authorList>
    </citation>
    <scope>NUCLEOTIDE SEQUENCE</scope>
    <source>
        <strain evidence="2">Expedition CK06-06</strain>
    </source>
</reference>
<proteinExistence type="predicted"/>
<evidence type="ECO:0000259" key="1">
    <source>
        <dbReference type="Pfam" id="PF23343"/>
    </source>
</evidence>
<evidence type="ECO:0000313" key="2">
    <source>
        <dbReference type="EMBL" id="GAI71502.1"/>
    </source>
</evidence>
<comment type="caution">
    <text evidence="2">The sequence shown here is derived from an EMBL/GenBank/DDBJ whole genome shotgun (WGS) entry which is preliminary data.</text>
</comment>